<organism evidence="1 2">
    <name type="scientific">Lipomyces starkeyi NRRL Y-11557</name>
    <dbReference type="NCBI Taxonomy" id="675824"/>
    <lineage>
        <taxon>Eukaryota</taxon>
        <taxon>Fungi</taxon>
        <taxon>Dikarya</taxon>
        <taxon>Ascomycota</taxon>
        <taxon>Saccharomycotina</taxon>
        <taxon>Lipomycetes</taxon>
        <taxon>Lipomycetales</taxon>
        <taxon>Lipomycetaceae</taxon>
        <taxon>Lipomyces</taxon>
    </lineage>
</organism>
<proteinExistence type="predicted"/>
<dbReference type="EMBL" id="KV454291">
    <property type="protein sequence ID" value="ODQ75315.1"/>
    <property type="molecule type" value="Genomic_DNA"/>
</dbReference>
<dbReference type="Proteomes" id="UP000094385">
    <property type="component" value="Unassembled WGS sequence"/>
</dbReference>
<evidence type="ECO:0000313" key="1">
    <source>
        <dbReference type="EMBL" id="ODQ75315.1"/>
    </source>
</evidence>
<protein>
    <submittedName>
        <fullName evidence="1">Uncharacterized protein</fullName>
    </submittedName>
</protein>
<name>A0A1E3QCA0_LIPST</name>
<keyword evidence="2" id="KW-1185">Reference proteome</keyword>
<sequence length="73" mass="8269">MAATQTGFVSQGKLRKSIRVHEYSFFKVPDNVESSLAVPMLVLRQNFMPDDVFGTPNLGPSLRRLYLIIFLLP</sequence>
<reference evidence="1 2" key="1">
    <citation type="journal article" date="2016" name="Proc. Natl. Acad. Sci. U.S.A.">
        <title>Comparative genomics of biotechnologically important yeasts.</title>
        <authorList>
            <person name="Riley R."/>
            <person name="Haridas S."/>
            <person name="Wolfe K.H."/>
            <person name="Lopes M.R."/>
            <person name="Hittinger C.T."/>
            <person name="Goeker M."/>
            <person name="Salamov A.A."/>
            <person name="Wisecaver J.H."/>
            <person name="Long T.M."/>
            <person name="Calvey C.H."/>
            <person name="Aerts A.L."/>
            <person name="Barry K.W."/>
            <person name="Choi C."/>
            <person name="Clum A."/>
            <person name="Coughlan A.Y."/>
            <person name="Deshpande S."/>
            <person name="Douglass A.P."/>
            <person name="Hanson S.J."/>
            <person name="Klenk H.-P."/>
            <person name="LaButti K.M."/>
            <person name="Lapidus A."/>
            <person name="Lindquist E.A."/>
            <person name="Lipzen A.M."/>
            <person name="Meier-Kolthoff J.P."/>
            <person name="Ohm R.A."/>
            <person name="Otillar R.P."/>
            <person name="Pangilinan J.L."/>
            <person name="Peng Y."/>
            <person name="Rokas A."/>
            <person name="Rosa C.A."/>
            <person name="Scheuner C."/>
            <person name="Sibirny A.A."/>
            <person name="Slot J.C."/>
            <person name="Stielow J.B."/>
            <person name="Sun H."/>
            <person name="Kurtzman C.P."/>
            <person name="Blackwell M."/>
            <person name="Grigoriev I.V."/>
            <person name="Jeffries T.W."/>
        </authorList>
    </citation>
    <scope>NUCLEOTIDE SEQUENCE [LARGE SCALE GENOMIC DNA]</scope>
    <source>
        <strain evidence="1 2">NRRL Y-11557</strain>
    </source>
</reference>
<evidence type="ECO:0000313" key="2">
    <source>
        <dbReference type="Proteomes" id="UP000094385"/>
    </source>
</evidence>
<dbReference type="AlphaFoldDB" id="A0A1E3QCA0"/>
<gene>
    <name evidence="1" type="ORF">LIPSTDRAFT_69536</name>
</gene>
<accession>A0A1E3QCA0</accession>